<reference evidence="2" key="1">
    <citation type="submission" date="2024-07" db="EMBL/GenBank/DDBJ databases">
        <title>Complete genome sequences of cellulolytic bacteria, Kitasatospora sp. CMC57 and Streptomyces sp. CMC78, isolated from Japanese agricultural soil.</title>
        <authorList>
            <person name="Hashimoto T."/>
            <person name="Ito M."/>
            <person name="Iwamoto M."/>
            <person name="Fukahori D."/>
            <person name="Shoda T."/>
            <person name="Sakoda M."/>
            <person name="Morohoshi T."/>
            <person name="Mitsuboshi M."/>
            <person name="Nishizawa T."/>
        </authorList>
    </citation>
    <scope>NUCLEOTIDE SEQUENCE</scope>
    <source>
        <strain evidence="2">CMC57</strain>
    </source>
</reference>
<dbReference type="AlphaFoldDB" id="A0AB33JUM6"/>
<evidence type="ECO:0008006" key="3">
    <source>
        <dbReference type="Google" id="ProtNLM"/>
    </source>
</evidence>
<gene>
    <name evidence="2" type="ORF">KCMC57_04600</name>
</gene>
<dbReference type="InterPro" id="IPR038078">
    <property type="entry name" value="PhoU-like_sf"/>
</dbReference>
<evidence type="ECO:0000256" key="1">
    <source>
        <dbReference type="SAM" id="Coils"/>
    </source>
</evidence>
<dbReference type="SUPFAM" id="SSF109755">
    <property type="entry name" value="PhoU-like"/>
    <property type="match status" value="1"/>
</dbReference>
<accession>A0AB33JUM6</accession>
<protein>
    <recommendedName>
        <fullName evidence="3">Phosphate transport system regulatory protein PhoU</fullName>
    </recommendedName>
</protein>
<sequence length="213" mass="22724">MSQTGPYWSGLLLGDLAGMIRLANKALGEATAALLDAADDAAEKATAAEKALHELREEIEDDASAVLPDASPTADPRAIVVGVHVGTDVECLAALTRQMVELAWARQSRQPLPPRLRLPLRGMGNLARTMVGQAGDVLEATEYETIADLLGGMHEMAQRQRLLYEQMLSEACQATPDDIADATLLSCCYERCASHAVSMARHAALFVGSRPTG</sequence>
<organism evidence="2">
    <name type="scientific">Kitasatospora sp. CMC57</name>
    <dbReference type="NCBI Taxonomy" id="3231513"/>
    <lineage>
        <taxon>Bacteria</taxon>
        <taxon>Bacillati</taxon>
        <taxon>Actinomycetota</taxon>
        <taxon>Actinomycetes</taxon>
        <taxon>Kitasatosporales</taxon>
        <taxon>Streptomycetaceae</taxon>
        <taxon>Kitasatospora</taxon>
    </lineage>
</organism>
<feature type="coiled-coil region" evidence="1">
    <location>
        <begin position="38"/>
        <end position="65"/>
    </location>
</feature>
<name>A0AB33JUM6_9ACTN</name>
<evidence type="ECO:0000313" key="2">
    <source>
        <dbReference type="EMBL" id="BFP44092.1"/>
    </source>
</evidence>
<dbReference type="Gene3D" id="1.20.58.220">
    <property type="entry name" value="Phosphate transport system protein phou homolog 2, domain 2"/>
    <property type="match status" value="1"/>
</dbReference>
<dbReference type="EMBL" id="AP035881">
    <property type="protein sequence ID" value="BFP44092.1"/>
    <property type="molecule type" value="Genomic_DNA"/>
</dbReference>
<dbReference type="RefSeq" id="WP_407986692.1">
    <property type="nucleotide sequence ID" value="NZ_AP035881.2"/>
</dbReference>
<proteinExistence type="predicted"/>
<keyword evidence="1" id="KW-0175">Coiled coil</keyword>